<dbReference type="PANTHER" id="PTHR46910">
    <property type="entry name" value="TRANSCRIPTION FACTOR PDR1"/>
    <property type="match status" value="1"/>
</dbReference>
<protein>
    <submittedName>
        <fullName evidence="3">Uncharacterized protein</fullName>
    </submittedName>
</protein>
<dbReference type="Proteomes" id="UP000717328">
    <property type="component" value="Unassembled WGS sequence"/>
</dbReference>
<dbReference type="PANTHER" id="PTHR46910:SF38">
    <property type="entry name" value="ZN(2)-C6 FUNGAL-TYPE DOMAIN-CONTAINING PROTEIN"/>
    <property type="match status" value="1"/>
</dbReference>
<dbReference type="OrthoDB" id="4456959at2759"/>
<proteinExistence type="predicted"/>
<dbReference type="InterPro" id="IPR050987">
    <property type="entry name" value="AtrR-like"/>
</dbReference>
<accession>A0A9P7FQI1</accession>
<feature type="compositionally biased region" description="Basic and acidic residues" evidence="2">
    <location>
        <begin position="197"/>
        <end position="218"/>
    </location>
</feature>
<sequence>MFSQSTETAQGCWTQLGMAIRMAMEVGAHRRRTLKAPTVEDESWKRVFCADVDRPTECDDEYWCSPDPTLAFKQPANKPSTVAFFNTYLKLTDIFAHAMRVIYSVKKPAPESGQSASAINQKIIMDLDSAMNSWMDSVPDHRGIMRADFGMSDIADNSPKAYLSIIRELLLSLASAGDLPFKDEAARLHSFTTGTKRPRECDAIPKAQSGERPEDKAQRKMAGSQRVSLSPDHTPSPPSTQTLNYELPMYATELGRLPVYGQFNFSESCSESNKRLRREPPSPIRARAFSMPSHGEINAGSPFFSEMSSFTTQFGKPQCVPSDWDPHFSSRVSPVATPCYLDPGIHDNGASFTDNDFFAMWSTSATGFEIDGTEYSLNEWGTYITSVDQLAHTPDTSGNAWFQ</sequence>
<keyword evidence="1" id="KW-0539">Nucleus</keyword>
<name>A0A9P7FQI1_9AGAR</name>
<dbReference type="EMBL" id="JABCKI010005947">
    <property type="protein sequence ID" value="KAG5636323.1"/>
    <property type="molecule type" value="Genomic_DNA"/>
</dbReference>
<reference evidence="3" key="2">
    <citation type="submission" date="2021-10" db="EMBL/GenBank/DDBJ databases">
        <title>Phylogenomics reveals ancestral predisposition of the termite-cultivated fungus Termitomyces towards a domesticated lifestyle.</title>
        <authorList>
            <person name="Auxier B."/>
            <person name="Grum-Grzhimaylo A."/>
            <person name="Cardenas M.E."/>
            <person name="Lodge J.D."/>
            <person name="Laessoe T."/>
            <person name="Pedersen O."/>
            <person name="Smith M.E."/>
            <person name="Kuyper T.W."/>
            <person name="Franco-Molano E.A."/>
            <person name="Baroni T.J."/>
            <person name="Aanen D.K."/>
        </authorList>
    </citation>
    <scope>NUCLEOTIDE SEQUENCE</scope>
    <source>
        <strain evidence="3">D49</strain>
    </source>
</reference>
<evidence type="ECO:0000256" key="1">
    <source>
        <dbReference type="ARBA" id="ARBA00023242"/>
    </source>
</evidence>
<organism evidence="3 4">
    <name type="scientific">Sphagnurus paluster</name>
    <dbReference type="NCBI Taxonomy" id="117069"/>
    <lineage>
        <taxon>Eukaryota</taxon>
        <taxon>Fungi</taxon>
        <taxon>Dikarya</taxon>
        <taxon>Basidiomycota</taxon>
        <taxon>Agaricomycotina</taxon>
        <taxon>Agaricomycetes</taxon>
        <taxon>Agaricomycetidae</taxon>
        <taxon>Agaricales</taxon>
        <taxon>Tricholomatineae</taxon>
        <taxon>Lyophyllaceae</taxon>
        <taxon>Sphagnurus</taxon>
    </lineage>
</organism>
<reference evidence="3" key="1">
    <citation type="submission" date="2021-02" db="EMBL/GenBank/DDBJ databases">
        <authorList>
            <person name="Nieuwenhuis M."/>
            <person name="Van De Peppel L.J.J."/>
        </authorList>
    </citation>
    <scope>NUCLEOTIDE SEQUENCE</scope>
    <source>
        <strain evidence="3">D49</strain>
    </source>
</reference>
<feature type="region of interest" description="Disordered" evidence="2">
    <location>
        <begin position="190"/>
        <end position="243"/>
    </location>
</feature>
<feature type="compositionally biased region" description="Polar residues" evidence="2">
    <location>
        <begin position="225"/>
        <end position="243"/>
    </location>
</feature>
<evidence type="ECO:0000313" key="4">
    <source>
        <dbReference type="Proteomes" id="UP000717328"/>
    </source>
</evidence>
<dbReference type="AlphaFoldDB" id="A0A9P7FQI1"/>
<evidence type="ECO:0000313" key="3">
    <source>
        <dbReference type="EMBL" id="KAG5636323.1"/>
    </source>
</evidence>
<gene>
    <name evidence="3" type="ORF">H0H81_008407</name>
</gene>
<evidence type="ECO:0000256" key="2">
    <source>
        <dbReference type="SAM" id="MobiDB-lite"/>
    </source>
</evidence>
<dbReference type="GO" id="GO:0003700">
    <property type="term" value="F:DNA-binding transcription factor activity"/>
    <property type="evidence" value="ECO:0007669"/>
    <property type="project" value="InterPro"/>
</dbReference>
<comment type="caution">
    <text evidence="3">The sequence shown here is derived from an EMBL/GenBank/DDBJ whole genome shotgun (WGS) entry which is preliminary data.</text>
</comment>
<dbReference type="CDD" id="cd12148">
    <property type="entry name" value="fungal_TF_MHR"/>
    <property type="match status" value="1"/>
</dbReference>
<keyword evidence="4" id="KW-1185">Reference proteome</keyword>